<feature type="transmembrane region" description="Helical" evidence="2">
    <location>
        <begin position="7"/>
        <end position="27"/>
    </location>
</feature>
<evidence type="ECO:0000313" key="4">
    <source>
        <dbReference type="Proteomes" id="UP001168990"/>
    </source>
</evidence>
<keyword evidence="2" id="KW-0472">Membrane</keyword>
<sequence length="370" mass="42198">MAIIFHLLIFLYANILFVASITLDVFYPEDMLMLPEYNEMCLHNNYIRPINSNKFGCTCTRPCQCHNTHPPPIIYNSPPVQYSPPVYQPPPTTTQQPVIIPPPIFSPTPPTIPSVQQFPPIFQSEQEQTKMSSNNYEHSHSTTQQRSGRFIRRQSSLSRQPQIYFPTNQYYNFPNHIKTNYKRSARSIFIRGRDSRSPLESSKIQNGNDVAPSSSIITPQQQQLNNAIRSNIKNKRHNTNPVVFSRGHNTTTIKTEEYQIVGPSRKLVKTGSKSTPSQSRSSFNSADNIYVNYPHGNSNNNFGISHSGLDIKNMVIDNARSSGLNGIKIFYPNDHNYVHPTNAGQRQFTGNLQITPVYYNPYVYTPRPMK</sequence>
<evidence type="ECO:0000256" key="1">
    <source>
        <dbReference type="SAM" id="MobiDB-lite"/>
    </source>
</evidence>
<keyword evidence="2" id="KW-1133">Transmembrane helix</keyword>
<dbReference type="Proteomes" id="UP001168990">
    <property type="component" value="Unassembled WGS sequence"/>
</dbReference>
<dbReference type="AlphaFoldDB" id="A0AA39FYB3"/>
<dbReference type="EMBL" id="JAQQBS010000001">
    <property type="protein sequence ID" value="KAK0177725.1"/>
    <property type="molecule type" value="Genomic_DNA"/>
</dbReference>
<protein>
    <submittedName>
        <fullName evidence="3">Uncharacterized protein</fullName>
    </submittedName>
</protein>
<proteinExistence type="predicted"/>
<feature type="region of interest" description="Disordered" evidence="1">
    <location>
        <begin position="126"/>
        <end position="153"/>
    </location>
</feature>
<evidence type="ECO:0000313" key="3">
    <source>
        <dbReference type="EMBL" id="KAK0177725.1"/>
    </source>
</evidence>
<feature type="compositionally biased region" description="Polar residues" evidence="1">
    <location>
        <begin position="198"/>
        <end position="214"/>
    </location>
</feature>
<feature type="region of interest" description="Disordered" evidence="1">
    <location>
        <begin position="193"/>
        <end position="214"/>
    </location>
</feature>
<accession>A0AA39FYB3</accession>
<reference evidence="3" key="1">
    <citation type="journal article" date="2023" name="bioRxiv">
        <title>Scaffold-level genome assemblies of two parasitoid biocontrol wasps reveal the parthenogenesis mechanism and an associated novel virus.</title>
        <authorList>
            <person name="Inwood S."/>
            <person name="Skelly J."/>
            <person name="Guhlin J."/>
            <person name="Harrop T."/>
            <person name="Goldson S."/>
            <person name="Dearden P."/>
        </authorList>
    </citation>
    <scope>NUCLEOTIDE SEQUENCE</scope>
    <source>
        <strain evidence="3">Irish</strain>
        <tissue evidence="3">Whole body</tissue>
    </source>
</reference>
<keyword evidence="4" id="KW-1185">Reference proteome</keyword>
<name>A0AA39FYB3_9HYME</name>
<organism evidence="3 4">
    <name type="scientific">Microctonus aethiopoides</name>
    <dbReference type="NCBI Taxonomy" id="144406"/>
    <lineage>
        <taxon>Eukaryota</taxon>
        <taxon>Metazoa</taxon>
        <taxon>Ecdysozoa</taxon>
        <taxon>Arthropoda</taxon>
        <taxon>Hexapoda</taxon>
        <taxon>Insecta</taxon>
        <taxon>Pterygota</taxon>
        <taxon>Neoptera</taxon>
        <taxon>Endopterygota</taxon>
        <taxon>Hymenoptera</taxon>
        <taxon>Apocrita</taxon>
        <taxon>Ichneumonoidea</taxon>
        <taxon>Braconidae</taxon>
        <taxon>Euphorinae</taxon>
        <taxon>Microctonus</taxon>
    </lineage>
</organism>
<keyword evidence="2" id="KW-0812">Transmembrane</keyword>
<evidence type="ECO:0000256" key="2">
    <source>
        <dbReference type="SAM" id="Phobius"/>
    </source>
</evidence>
<comment type="caution">
    <text evidence="3">The sequence shown here is derived from an EMBL/GenBank/DDBJ whole genome shotgun (WGS) entry which is preliminary data.</text>
</comment>
<reference evidence="3" key="2">
    <citation type="submission" date="2023-03" db="EMBL/GenBank/DDBJ databases">
        <authorList>
            <person name="Inwood S.N."/>
            <person name="Skelly J.G."/>
            <person name="Guhlin J."/>
            <person name="Harrop T.W.R."/>
            <person name="Goldson S.G."/>
            <person name="Dearden P.K."/>
        </authorList>
    </citation>
    <scope>NUCLEOTIDE SEQUENCE</scope>
    <source>
        <strain evidence="3">Irish</strain>
        <tissue evidence="3">Whole body</tissue>
    </source>
</reference>
<gene>
    <name evidence="3" type="ORF">PV328_001745</name>
</gene>